<proteinExistence type="predicted"/>
<organism evidence="1 2">
    <name type="scientific">Nitrososphaeria virus YSH_1032793</name>
    <dbReference type="NCBI Taxonomy" id="3071320"/>
    <lineage>
        <taxon>Viruses</taxon>
        <taxon>Duplodnaviria</taxon>
        <taxon>Heunggongvirae</taxon>
        <taxon>Uroviricota</taxon>
        <taxon>Caudoviricetes</taxon>
        <taxon>Juravirales</taxon>
        <taxon>Yanlukaviridae</taxon>
        <taxon>Sweetvirus</taxon>
        <taxon>Sweetvirus yangshanense</taxon>
    </lineage>
</organism>
<evidence type="ECO:0000313" key="2">
    <source>
        <dbReference type="Proteomes" id="UP001156951"/>
    </source>
</evidence>
<evidence type="ECO:0000313" key="1">
    <source>
        <dbReference type="EMBL" id="UVF62214.1"/>
    </source>
</evidence>
<dbReference type="Proteomes" id="UP001156951">
    <property type="component" value="Segment"/>
</dbReference>
<accession>A0A976YEZ8</accession>
<dbReference type="EMBL" id="ON649698">
    <property type="protein sequence ID" value="UVF62214.1"/>
    <property type="molecule type" value="Genomic_DNA"/>
</dbReference>
<keyword evidence="2" id="KW-1185">Reference proteome</keyword>
<protein>
    <submittedName>
        <fullName evidence="1">Uncharacterized protein</fullName>
    </submittedName>
</protein>
<reference evidence="1 2" key="1">
    <citation type="submission" date="2022-05" db="EMBL/GenBank/DDBJ databases">
        <title>Diverse viruses of marine archaea discovered using metagenomics.</title>
        <authorList>
            <person name="Zhou Y."/>
        </authorList>
    </citation>
    <scope>NUCLEOTIDE SEQUENCE [LARGE SCALE GENOMIC DNA]</scope>
    <source>
        <strain evidence="1">YSH_1032793</strain>
    </source>
</reference>
<name>A0A976YEZ8_9CAUD</name>
<sequence length="76" mass="8862">MFWRKKPVVEVQSSNRILYENQILQIVDQLTQYGVTEFNMKVFRKDMTSGVDISGKFFNNADFKIISSVQQNPKSV</sequence>